<organism evidence="2 3">
    <name type="scientific">Aaosphaeria arxii CBS 175.79</name>
    <dbReference type="NCBI Taxonomy" id="1450172"/>
    <lineage>
        <taxon>Eukaryota</taxon>
        <taxon>Fungi</taxon>
        <taxon>Dikarya</taxon>
        <taxon>Ascomycota</taxon>
        <taxon>Pezizomycotina</taxon>
        <taxon>Dothideomycetes</taxon>
        <taxon>Pleosporomycetidae</taxon>
        <taxon>Pleosporales</taxon>
        <taxon>Pleosporales incertae sedis</taxon>
        <taxon>Aaosphaeria</taxon>
    </lineage>
</organism>
<gene>
    <name evidence="2" type="ORF">BU24DRAFT_423125</name>
</gene>
<feature type="compositionally biased region" description="Basic and acidic residues" evidence="1">
    <location>
        <begin position="39"/>
        <end position="52"/>
    </location>
</feature>
<protein>
    <submittedName>
        <fullName evidence="2">Uncharacterized protein</fullName>
    </submittedName>
</protein>
<dbReference type="AlphaFoldDB" id="A0A6A5XU92"/>
<dbReference type="RefSeq" id="XP_033385111.1">
    <property type="nucleotide sequence ID" value="XM_033528159.1"/>
</dbReference>
<sequence length="52" mass="6008">MGPISTQIQAAIPRSGQAHNDIWCPDMGRKRQRRKHSRIKDQTSHDDPEQMP</sequence>
<name>A0A6A5XU92_9PLEO</name>
<proteinExistence type="predicted"/>
<dbReference type="GeneID" id="54285556"/>
<evidence type="ECO:0000313" key="2">
    <source>
        <dbReference type="EMBL" id="KAF2016772.1"/>
    </source>
</evidence>
<keyword evidence="3" id="KW-1185">Reference proteome</keyword>
<reference evidence="2" key="1">
    <citation type="journal article" date="2020" name="Stud. Mycol.">
        <title>101 Dothideomycetes genomes: a test case for predicting lifestyles and emergence of pathogens.</title>
        <authorList>
            <person name="Haridas S."/>
            <person name="Albert R."/>
            <person name="Binder M."/>
            <person name="Bloem J."/>
            <person name="Labutti K."/>
            <person name="Salamov A."/>
            <person name="Andreopoulos B."/>
            <person name="Baker S."/>
            <person name="Barry K."/>
            <person name="Bills G."/>
            <person name="Bluhm B."/>
            <person name="Cannon C."/>
            <person name="Castanera R."/>
            <person name="Culley D."/>
            <person name="Daum C."/>
            <person name="Ezra D."/>
            <person name="Gonzalez J."/>
            <person name="Henrissat B."/>
            <person name="Kuo A."/>
            <person name="Liang C."/>
            <person name="Lipzen A."/>
            <person name="Lutzoni F."/>
            <person name="Magnuson J."/>
            <person name="Mondo S."/>
            <person name="Nolan M."/>
            <person name="Ohm R."/>
            <person name="Pangilinan J."/>
            <person name="Park H.-J."/>
            <person name="Ramirez L."/>
            <person name="Alfaro M."/>
            <person name="Sun H."/>
            <person name="Tritt A."/>
            <person name="Yoshinaga Y."/>
            <person name="Zwiers L.-H."/>
            <person name="Turgeon B."/>
            <person name="Goodwin S."/>
            <person name="Spatafora J."/>
            <person name="Crous P."/>
            <person name="Grigoriev I."/>
        </authorList>
    </citation>
    <scope>NUCLEOTIDE SEQUENCE</scope>
    <source>
        <strain evidence="2">CBS 175.79</strain>
    </source>
</reference>
<dbReference type="Proteomes" id="UP000799778">
    <property type="component" value="Unassembled WGS sequence"/>
</dbReference>
<accession>A0A6A5XU92</accession>
<feature type="region of interest" description="Disordered" evidence="1">
    <location>
        <begin position="1"/>
        <end position="52"/>
    </location>
</feature>
<evidence type="ECO:0000313" key="3">
    <source>
        <dbReference type="Proteomes" id="UP000799778"/>
    </source>
</evidence>
<feature type="non-terminal residue" evidence="2">
    <location>
        <position position="52"/>
    </location>
</feature>
<evidence type="ECO:0000256" key="1">
    <source>
        <dbReference type="SAM" id="MobiDB-lite"/>
    </source>
</evidence>
<dbReference type="EMBL" id="ML978069">
    <property type="protein sequence ID" value="KAF2016772.1"/>
    <property type="molecule type" value="Genomic_DNA"/>
</dbReference>